<dbReference type="Proteomes" id="UP000295506">
    <property type="component" value="Unassembled WGS sequence"/>
</dbReference>
<name>A0A126QJH0_9BACT</name>
<keyword evidence="1" id="KW-0812">Transmembrane</keyword>
<proteinExistence type="predicted"/>
<dbReference type="RefSeq" id="WP_066800035.1">
    <property type="nucleotide sequence ID" value="NZ_CP014206.1"/>
</dbReference>
<dbReference type="KEGG" id="dej:AWY79_02930"/>
<keyword evidence="4" id="KW-1185">Reference proteome</keyword>
<feature type="transmembrane region" description="Helical" evidence="1">
    <location>
        <begin position="51"/>
        <end position="73"/>
    </location>
</feature>
<dbReference type="Proteomes" id="UP000055611">
    <property type="component" value="Chromosome"/>
</dbReference>
<protein>
    <submittedName>
        <fullName evidence="2">Competence protein ComEC</fullName>
    </submittedName>
</protein>
<evidence type="ECO:0000256" key="1">
    <source>
        <dbReference type="SAM" id="Phobius"/>
    </source>
</evidence>
<keyword evidence="1" id="KW-0472">Membrane</keyword>
<reference evidence="3 5" key="2">
    <citation type="submission" date="2019-03" db="EMBL/GenBank/DDBJ databases">
        <title>Genomic Encyclopedia of Type Strains, Phase IV (KMG-IV): sequencing the most valuable type-strain genomes for metagenomic binning, comparative biology and taxonomic classification.</title>
        <authorList>
            <person name="Goeker M."/>
        </authorList>
    </citation>
    <scope>NUCLEOTIDE SEQUENCE [LARGE SCALE GENOMIC DNA]</scope>
    <source>
        <strain evidence="3 5">DSM 101483</strain>
    </source>
</reference>
<reference evidence="2 4" key="1">
    <citation type="journal article" date="2016" name="Front. Microbiol.">
        <title>Genome Sequence of the Piezophilic, Mesophilic Sulfate-Reducing Bacterium Desulfovibrio indicus J2T.</title>
        <authorList>
            <person name="Cao J."/>
            <person name="Maignien L."/>
            <person name="Shao Z."/>
            <person name="Alain K."/>
            <person name="Jebbar M."/>
        </authorList>
    </citation>
    <scope>NUCLEOTIDE SEQUENCE [LARGE SCALE GENOMIC DNA]</scope>
    <source>
        <strain evidence="2 4">J2</strain>
    </source>
</reference>
<gene>
    <name evidence="2" type="ORF">AWY79_02930</name>
    <name evidence="3" type="ORF">EDC59_10742</name>
</gene>
<sequence>MRTDWLTDPLFLALALPALAASGLLVQMVLSLFRCCAAFKLRGRAVQLKWWMIPATSALCGLLWLLAALSVVYTS</sequence>
<keyword evidence="1" id="KW-1133">Transmembrane helix</keyword>
<dbReference type="AlphaFoldDB" id="A0A126QJH0"/>
<organism evidence="3 5">
    <name type="scientific">Pseudodesulfovibrio indicus</name>
    <dbReference type="NCBI Taxonomy" id="1716143"/>
    <lineage>
        <taxon>Bacteria</taxon>
        <taxon>Pseudomonadati</taxon>
        <taxon>Thermodesulfobacteriota</taxon>
        <taxon>Desulfovibrionia</taxon>
        <taxon>Desulfovibrionales</taxon>
        <taxon>Desulfovibrionaceae</taxon>
    </lineage>
</organism>
<evidence type="ECO:0000313" key="4">
    <source>
        <dbReference type="Proteomes" id="UP000055611"/>
    </source>
</evidence>
<evidence type="ECO:0000313" key="3">
    <source>
        <dbReference type="EMBL" id="TDT87847.1"/>
    </source>
</evidence>
<feature type="transmembrane region" description="Helical" evidence="1">
    <location>
        <begin position="12"/>
        <end position="39"/>
    </location>
</feature>
<evidence type="ECO:0000313" key="5">
    <source>
        <dbReference type="Proteomes" id="UP000295506"/>
    </source>
</evidence>
<dbReference type="EMBL" id="CP014206">
    <property type="protein sequence ID" value="AMK10142.1"/>
    <property type="molecule type" value="Genomic_DNA"/>
</dbReference>
<accession>A0A126QJH0</accession>
<evidence type="ECO:0000313" key="2">
    <source>
        <dbReference type="EMBL" id="AMK10142.1"/>
    </source>
</evidence>
<dbReference type="EMBL" id="SOBK01000007">
    <property type="protein sequence ID" value="TDT87847.1"/>
    <property type="molecule type" value="Genomic_DNA"/>
</dbReference>